<feature type="region of interest" description="Disordered" evidence="2">
    <location>
        <begin position="1"/>
        <end position="32"/>
    </location>
</feature>
<accession>A0A4R8PZH5</accession>
<comment type="caution">
    <text evidence="4">The sequence shown here is derived from an EMBL/GenBank/DDBJ whole genome shotgun (WGS) entry which is preliminary data.</text>
</comment>
<dbReference type="CDD" id="cd06257">
    <property type="entry name" value="DnaJ"/>
    <property type="match status" value="1"/>
</dbReference>
<dbReference type="InterPro" id="IPR052243">
    <property type="entry name" value="Mito_inner_membrane_organizer"/>
</dbReference>
<dbReference type="Pfam" id="PF00226">
    <property type="entry name" value="DnaJ"/>
    <property type="match status" value="1"/>
</dbReference>
<evidence type="ECO:0000259" key="3">
    <source>
        <dbReference type="PROSITE" id="PS50076"/>
    </source>
</evidence>
<proteinExistence type="predicted"/>
<dbReference type="PROSITE" id="PS50076">
    <property type="entry name" value="DNAJ_2"/>
    <property type="match status" value="1"/>
</dbReference>
<feature type="compositionally biased region" description="Low complexity" evidence="2">
    <location>
        <begin position="23"/>
        <end position="32"/>
    </location>
</feature>
<dbReference type="PANTHER" id="PTHR44157">
    <property type="entry name" value="DNAJ HOMOLOG SUBFAMILY C MEMBER 11"/>
    <property type="match status" value="1"/>
</dbReference>
<organism evidence="4 5">
    <name type="scientific">Colletotrichum spinosum</name>
    <dbReference type="NCBI Taxonomy" id="1347390"/>
    <lineage>
        <taxon>Eukaryota</taxon>
        <taxon>Fungi</taxon>
        <taxon>Dikarya</taxon>
        <taxon>Ascomycota</taxon>
        <taxon>Pezizomycotina</taxon>
        <taxon>Sordariomycetes</taxon>
        <taxon>Hypocreomycetidae</taxon>
        <taxon>Glomerellales</taxon>
        <taxon>Glomerellaceae</taxon>
        <taxon>Colletotrichum</taxon>
        <taxon>Colletotrichum orbiculare species complex</taxon>
    </lineage>
</organism>
<dbReference type="InterPro" id="IPR018253">
    <property type="entry name" value="DnaJ_domain_CS"/>
</dbReference>
<dbReference type="Proteomes" id="UP000295083">
    <property type="component" value="Unassembled WGS sequence"/>
</dbReference>
<evidence type="ECO:0000313" key="5">
    <source>
        <dbReference type="Proteomes" id="UP000295083"/>
    </source>
</evidence>
<evidence type="ECO:0000313" key="4">
    <source>
        <dbReference type="EMBL" id="TDZ13596.1"/>
    </source>
</evidence>
<dbReference type="SUPFAM" id="SSF46565">
    <property type="entry name" value="Chaperone J-domain"/>
    <property type="match status" value="1"/>
</dbReference>
<dbReference type="GO" id="GO:0005739">
    <property type="term" value="C:mitochondrion"/>
    <property type="evidence" value="ECO:0007669"/>
    <property type="project" value="GOC"/>
</dbReference>
<feature type="domain" description="J" evidence="3">
    <location>
        <begin position="118"/>
        <end position="187"/>
    </location>
</feature>
<dbReference type="SMART" id="SM00271">
    <property type="entry name" value="DnaJ"/>
    <property type="match status" value="1"/>
</dbReference>
<dbReference type="PANTHER" id="PTHR44157:SF1">
    <property type="entry name" value="DNAJ HOMOLOG SUBFAMILY C MEMBER 11"/>
    <property type="match status" value="1"/>
</dbReference>
<dbReference type="EMBL" id="QAPG01010712">
    <property type="protein sequence ID" value="TDZ13596.1"/>
    <property type="molecule type" value="Genomic_DNA"/>
</dbReference>
<dbReference type="InterPro" id="IPR024586">
    <property type="entry name" value="DnaJ-like_C11_C"/>
</dbReference>
<dbReference type="InterPro" id="IPR001623">
    <property type="entry name" value="DnaJ_domain"/>
</dbReference>
<reference evidence="4 5" key="1">
    <citation type="submission" date="2018-11" db="EMBL/GenBank/DDBJ databases">
        <title>Genome sequence and assembly of Colletotrichum spinosum.</title>
        <authorList>
            <person name="Gan P."/>
            <person name="Shirasu K."/>
        </authorList>
    </citation>
    <scope>NUCLEOTIDE SEQUENCE [LARGE SCALE GENOMIC DNA]</scope>
    <source>
        <strain evidence="4 5">CBS 515.97</strain>
    </source>
</reference>
<evidence type="ECO:0000256" key="2">
    <source>
        <dbReference type="SAM" id="MobiDB-lite"/>
    </source>
</evidence>
<name>A0A4R8PZH5_9PEZI</name>
<dbReference type="Gene3D" id="1.10.287.110">
    <property type="entry name" value="DnaJ domain"/>
    <property type="match status" value="1"/>
</dbReference>
<dbReference type="Pfam" id="PF11875">
    <property type="entry name" value="DnaJ-like_C11_C"/>
    <property type="match status" value="1"/>
</dbReference>
<keyword evidence="5" id="KW-1185">Reference proteome</keyword>
<gene>
    <name evidence="4" type="ORF">C8035_v004267</name>
</gene>
<keyword evidence="1" id="KW-0143">Chaperone</keyword>
<dbReference type="GO" id="GO:0042407">
    <property type="term" value="P:cristae formation"/>
    <property type="evidence" value="ECO:0007669"/>
    <property type="project" value="TreeGrafter"/>
</dbReference>
<dbReference type="PROSITE" id="PS00636">
    <property type="entry name" value="DNAJ_1"/>
    <property type="match status" value="1"/>
</dbReference>
<sequence>MADSPNRTGSLRVLRTRGGGGPSRNSSARSSAAWDDYSYLHPSANYPSATHHSLRSASSRFSLNEQFAATRREFEFGDDDESSILERMTLASEAGGDDSSSTVAGGVELSDPNAIEGDYYDLLCLPRDPTLTPDQVRRAYHRLLLFLHRDGLPEHLHAIAQPYFNQVQRAFETLIDPHRRALYDANQLRAGTPVDDEEDYRYAYDWSLKEQLRQRAADVVQTSSDLGIRFDASKAVRLSSAVTPLDFTLSHSVTVGLPVLGRVVDRATSAQGQRATSGTKRVPSIALNEGGDAQRAREPVVYLPPPQVTLTGSVYGVLEEMYRIPLPLLADRYQPLLPLTIPRKRIVQLAEQRPCPLISLRLHQDIIHRTAQDRIAKTTVEVESEVLPESSLTARVSHPIHLPNTANPIVLEGSLRSGRPWFREPPRVGLGVHHWLGRGTMYAFADSGDWTSWPGKSLRLLTTPDFSQVSKMQLLTEFPTKASASFEVGYTTSPERVPSAGHEDSPRGECGIRGLDYEHSISSDGSWTVSASLAGHTAAAYLRYGRDVALPGSAKAARLEVELCSNTLLDRYVAVRNLWGVGRFSKLGLEFGVSLHGLHFSLYWSRLSQRLSIPLLLSPTIEHAPSAFFYVGAVPVALLAAKHFFFSNSKRAAAAQAAAAAGIDLQAYVARKRAAADDVAALLAGSVEARQRNERQRGGLVVLSAKFGMKEGGAGAGGVDDWAMEEVADVTVAVAALVEDGKLRIPAGVRKGSLLGFWDPAPLRKKALHVRYMYRGKEGTVEVVGRDELVLPPPTSRRDIS</sequence>
<protein>
    <submittedName>
        <fullName evidence="4">Putative J domain-containing protein</fullName>
    </submittedName>
</protein>
<dbReference type="InterPro" id="IPR036869">
    <property type="entry name" value="J_dom_sf"/>
</dbReference>
<dbReference type="AlphaFoldDB" id="A0A4R8PZH5"/>
<evidence type="ECO:0000256" key="1">
    <source>
        <dbReference type="ARBA" id="ARBA00023186"/>
    </source>
</evidence>